<evidence type="ECO:0000256" key="4">
    <source>
        <dbReference type="ARBA" id="ARBA00023172"/>
    </source>
</evidence>
<sequence length="306" mass="35599">MKKLWSEVEQEFFDNLDVKVRSKMTYRRQLNVFKVWIVTTGRNINSLKRSDILAYKSHLISQGKEAATIDTYLTILRLFYQFIEEYGYGENIAADIKYKRKAKGYRKEHLTQEEVNKLLNSIDRNKIIGLRDYTMVFLMLTTGLRCTEVNNLSVCDLQKEDGYNYLLVKRKGYDQKSTKFGITQHLADMITDYLTQRGVEEDNEPMFPSRFHERMKDMSVSRHICQLMRNAGIESKKKTAHSLRHTAAVRAIEANVPIRQVQIMLGHTDVKTTELYIGSIDAEMRLRNPVVQVLEEIALNGKETGK</sequence>
<accession>A0ABT0C176</accession>
<dbReference type="PROSITE" id="PS51898">
    <property type="entry name" value="TYR_RECOMBINASE"/>
    <property type="match status" value="1"/>
</dbReference>
<name>A0ABT0C176_9BACT</name>
<evidence type="ECO:0000256" key="2">
    <source>
        <dbReference type="ARBA" id="ARBA00022908"/>
    </source>
</evidence>
<feature type="domain" description="Tyr recombinase" evidence="6">
    <location>
        <begin position="105"/>
        <end position="291"/>
    </location>
</feature>
<gene>
    <name evidence="8" type="ORF">MUN53_08670</name>
</gene>
<proteinExistence type="predicted"/>
<evidence type="ECO:0000256" key="5">
    <source>
        <dbReference type="PROSITE-ProRule" id="PRU01248"/>
    </source>
</evidence>
<dbReference type="Pfam" id="PF02899">
    <property type="entry name" value="Phage_int_SAM_1"/>
    <property type="match status" value="1"/>
</dbReference>
<organism evidence="8 9">
    <name type="scientific">Parabacteroides faecalis</name>
    <dbReference type="NCBI Taxonomy" id="2924040"/>
    <lineage>
        <taxon>Bacteria</taxon>
        <taxon>Pseudomonadati</taxon>
        <taxon>Bacteroidota</taxon>
        <taxon>Bacteroidia</taxon>
        <taxon>Bacteroidales</taxon>
        <taxon>Tannerellaceae</taxon>
        <taxon>Parabacteroides</taxon>
    </lineage>
</organism>
<keyword evidence="1" id="KW-0159">Chromosome partition</keyword>
<keyword evidence="9" id="KW-1185">Reference proteome</keyword>
<evidence type="ECO:0000313" key="8">
    <source>
        <dbReference type="EMBL" id="MCJ2380680.1"/>
    </source>
</evidence>
<dbReference type="InterPro" id="IPR010998">
    <property type="entry name" value="Integrase_recombinase_N"/>
</dbReference>
<dbReference type="PANTHER" id="PTHR30349">
    <property type="entry name" value="PHAGE INTEGRASE-RELATED"/>
    <property type="match status" value="1"/>
</dbReference>
<dbReference type="RefSeq" id="WP_243324799.1">
    <property type="nucleotide sequence ID" value="NZ_JAKZMM010000018.1"/>
</dbReference>
<dbReference type="InterPro" id="IPR004107">
    <property type="entry name" value="Integrase_SAM-like_N"/>
</dbReference>
<feature type="domain" description="Core-binding (CB)" evidence="7">
    <location>
        <begin position="3"/>
        <end position="84"/>
    </location>
</feature>
<evidence type="ECO:0000313" key="9">
    <source>
        <dbReference type="Proteomes" id="UP001165444"/>
    </source>
</evidence>
<dbReference type="Gene3D" id="1.10.443.10">
    <property type="entry name" value="Intergrase catalytic core"/>
    <property type="match status" value="1"/>
</dbReference>
<dbReference type="InterPro" id="IPR044068">
    <property type="entry name" value="CB"/>
</dbReference>
<dbReference type="EMBL" id="JAKZMM010000018">
    <property type="protein sequence ID" value="MCJ2380680.1"/>
    <property type="molecule type" value="Genomic_DNA"/>
</dbReference>
<keyword evidence="4" id="KW-0233">DNA recombination</keyword>
<evidence type="ECO:0000256" key="1">
    <source>
        <dbReference type="ARBA" id="ARBA00022829"/>
    </source>
</evidence>
<dbReference type="Proteomes" id="UP001165444">
    <property type="component" value="Unassembled WGS sequence"/>
</dbReference>
<dbReference type="InterPro" id="IPR013762">
    <property type="entry name" value="Integrase-like_cat_sf"/>
</dbReference>
<comment type="caution">
    <text evidence="8">The sequence shown here is derived from an EMBL/GenBank/DDBJ whole genome shotgun (WGS) entry which is preliminary data.</text>
</comment>
<dbReference type="PROSITE" id="PS51900">
    <property type="entry name" value="CB"/>
    <property type="match status" value="1"/>
</dbReference>
<dbReference type="PANTHER" id="PTHR30349:SF81">
    <property type="entry name" value="TYROSINE RECOMBINASE XERC"/>
    <property type="match status" value="1"/>
</dbReference>
<reference evidence="8 9" key="1">
    <citation type="submission" date="2022-03" db="EMBL/GenBank/DDBJ databases">
        <title>Parabacteroides sp. nov. isolated from swine feces.</title>
        <authorList>
            <person name="Bak J.E."/>
        </authorList>
    </citation>
    <scope>NUCLEOTIDE SEQUENCE [LARGE SCALE GENOMIC DNA]</scope>
    <source>
        <strain evidence="8 9">AGMB00274</strain>
    </source>
</reference>
<dbReference type="Pfam" id="PF00589">
    <property type="entry name" value="Phage_integrase"/>
    <property type="match status" value="1"/>
</dbReference>
<evidence type="ECO:0000256" key="3">
    <source>
        <dbReference type="ARBA" id="ARBA00023125"/>
    </source>
</evidence>
<dbReference type="InterPro" id="IPR050090">
    <property type="entry name" value="Tyrosine_recombinase_XerCD"/>
</dbReference>
<protein>
    <submittedName>
        <fullName evidence="8">Site-specific integrase</fullName>
    </submittedName>
</protein>
<dbReference type="InterPro" id="IPR011010">
    <property type="entry name" value="DNA_brk_join_enz"/>
</dbReference>
<keyword evidence="2" id="KW-0229">DNA integration</keyword>
<evidence type="ECO:0000259" key="6">
    <source>
        <dbReference type="PROSITE" id="PS51898"/>
    </source>
</evidence>
<keyword evidence="3 5" id="KW-0238">DNA-binding</keyword>
<dbReference type="Gene3D" id="1.10.150.130">
    <property type="match status" value="1"/>
</dbReference>
<dbReference type="InterPro" id="IPR002104">
    <property type="entry name" value="Integrase_catalytic"/>
</dbReference>
<evidence type="ECO:0000259" key="7">
    <source>
        <dbReference type="PROSITE" id="PS51900"/>
    </source>
</evidence>
<dbReference type="SUPFAM" id="SSF56349">
    <property type="entry name" value="DNA breaking-rejoining enzymes"/>
    <property type="match status" value="1"/>
</dbReference>